<dbReference type="AlphaFoldDB" id="A0A163KBZ3"/>
<dbReference type="EMBL" id="LT554703">
    <property type="protein sequence ID" value="SAM07103.1"/>
    <property type="molecule type" value="Genomic_DNA"/>
</dbReference>
<feature type="compositionally biased region" description="Basic and acidic residues" evidence="1">
    <location>
        <begin position="91"/>
        <end position="100"/>
    </location>
</feature>
<organism evidence="2">
    <name type="scientific">Absidia glauca</name>
    <name type="common">Pin mould</name>
    <dbReference type="NCBI Taxonomy" id="4829"/>
    <lineage>
        <taxon>Eukaryota</taxon>
        <taxon>Fungi</taxon>
        <taxon>Fungi incertae sedis</taxon>
        <taxon>Mucoromycota</taxon>
        <taxon>Mucoromycotina</taxon>
        <taxon>Mucoromycetes</taxon>
        <taxon>Mucorales</taxon>
        <taxon>Cunninghamellaceae</taxon>
        <taxon>Absidia</taxon>
    </lineage>
</organism>
<dbReference type="InParanoid" id="A0A163KBZ3"/>
<keyword evidence="3" id="KW-1185">Reference proteome</keyword>
<evidence type="ECO:0000256" key="1">
    <source>
        <dbReference type="SAM" id="MobiDB-lite"/>
    </source>
</evidence>
<protein>
    <submittedName>
        <fullName evidence="2">Uncharacterized protein</fullName>
    </submittedName>
</protein>
<evidence type="ECO:0000313" key="2">
    <source>
        <dbReference type="EMBL" id="SAM07103.1"/>
    </source>
</evidence>
<proteinExistence type="predicted"/>
<name>A0A163KBZ3_ABSGL</name>
<feature type="region of interest" description="Disordered" evidence="1">
    <location>
        <begin position="80"/>
        <end position="100"/>
    </location>
</feature>
<dbReference type="Proteomes" id="UP000078561">
    <property type="component" value="Unassembled WGS sequence"/>
</dbReference>
<accession>A0A163KBZ3</accession>
<evidence type="ECO:0000313" key="3">
    <source>
        <dbReference type="Proteomes" id="UP000078561"/>
    </source>
</evidence>
<sequence>MRPGFSSLYCFHTPHDHRSIRKLLITFVIWPYMKYFIDHLLLALCLKYAEVQDGSSTFSRCNIPDEAPLTTDDSLIIPNQHVSKKRSKGGTGKDRVRYKENEQYDMSMTAPFKEVVGRHISLKFSGGADPRLVNG</sequence>
<reference evidence="2" key="1">
    <citation type="submission" date="2016-04" db="EMBL/GenBank/DDBJ databases">
        <authorList>
            <person name="Evans L.H."/>
            <person name="Alamgir A."/>
            <person name="Owens N."/>
            <person name="Weber N.D."/>
            <person name="Virtaneva K."/>
            <person name="Barbian K."/>
            <person name="Babar A."/>
            <person name="Rosenke K."/>
        </authorList>
    </citation>
    <scope>NUCLEOTIDE SEQUENCE [LARGE SCALE GENOMIC DNA]</scope>
    <source>
        <strain evidence="2">CBS 101.48</strain>
    </source>
</reference>
<gene>
    <name evidence="2" type="primary">ABSGL_12737.1 scaffold 13359</name>
</gene>